<dbReference type="CDD" id="cd17546">
    <property type="entry name" value="REC_hyHK_CKI1_RcsC-like"/>
    <property type="match status" value="1"/>
</dbReference>
<dbReference type="RefSeq" id="WP_174406606.1">
    <property type="nucleotide sequence ID" value="NZ_BLVO01000016.1"/>
</dbReference>
<dbReference type="Pfam" id="PF02518">
    <property type="entry name" value="HATPase_c"/>
    <property type="match status" value="1"/>
</dbReference>
<dbReference type="InterPro" id="IPR027417">
    <property type="entry name" value="P-loop_NTPase"/>
</dbReference>
<dbReference type="InterPro" id="IPR036890">
    <property type="entry name" value="HATPase_C_sf"/>
</dbReference>
<evidence type="ECO:0000256" key="4">
    <source>
        <dbReference type="PROSITE-ProRule" id="PRU00169"/>
    </source>
</evidence>
<evidence type="ECO:0000259" key="8">
    <source>
        <dbReference type="PROSITE" id="PS50113"/>
    </source>
</evidence>
<dbReference type="Proteomes" id="UP000503840">
    <property type="component" value="Unassembled WGS sequence"/>
</dbReference>
<dbReference type="InterPro" id="IPR004358">
    <property type="entry name" value="Sig_transdc_His_kin-like_C"/>
</dbReference>
<dbReference type="InterPro" id="IPR041664">
    <property type="entry name" value="AAA_16"/>
</dbReference>
<gene>
    <name evidence="9" type="ORF">DSM101010T_33270</name>
</gene>
<dbReference type="SUPFAM" id="SSF52172">
    <property type="entry name" value="CheY-like"/>
    <property type="match status" value="1"/>
</dbReference>
<dbReference type="InterPro" id="IPR011006">
    <property type="entry name" value="CheY-like_superfamily"/>
</dbReference>
<dbReference type="InterPro" id="IPR005467">
    <property type="entry name" value="His_kinase_dom"/>
</dbReference>
<feature type="domain" description="PAC" evidence="8">
    <location>
        <begin position="1168"/>
        <end position="1219"/>
    </location>
</feature>
<dbReference type="Gene3D" id="1.10.287.130">
    <property type="match status" value="1"/>
</dbReference>
<dbReference type="EC" id="2.7.13.3" evidence="2"/>
<dbReference type="Pfam" id="PF08447">
    <property type="entry name" value="PAS_3"/>
    <property type="match status" value="1"/>
</dbReference>
<dbReference type="PROSITE" id="PS50113">
    <property type="entry name" value="PAC"/>
    <property type="match status" value="1"/>
</dbReference>
<evidence type="ECO:0000313" key="10">
    <source>
        <dbReference type="Proteomes" id="UP000503840"/>
    </source>
</evidence>
<accession>A0A7J0BP22</accession>
<dbReference type="CDD" id="cd00082">
    <property type="entry name" value="HisKA"/>
    <property type="match status" value="1"/>
</dbReference>
<dbReference type="FunFam" id="3.30.565.10:FF:000010">
    <property type="entry name" value="Sensor histidine kinase RcsC"/>
    <property type="match status" value="1"/>
</dbReference>
<comment type="catalytic activity">
    <reaction evidence="1">
        <text>ATP + protein L-histidine = ADP + protein N-phospho-L-histidine.</text>
        <dbReference type="EC" id="2.7.13.3"/>
    </reaction>
</comment>
<evidence type="ECO:0000256" key="5">
    <source>
        <dbReference type="SAM" id="Coils"/>
    </source>
</evidence>
<dbReference type="Gene3D" id="3.30.565.10">
    <property type="entry name" value="Histidine kinase-like ATPase, C-terminal domain"/>
    <property type="match status" value="1"/>
</dbReference>
<sequence>MTRQPAVAKEVAANRQSRLNIPTKLYGRENTIDAMVSAFESVCEGAGLLMLVPGYSGVGKTSLVQQLRTPTSRRNGFFCQGKFNQFQQGVPYFAIQQALTDLLYQLLREEESRKNEWRQKILEAVGNLGQLLIDLSPRFEALIGPQPQVANINPMEARHRFSDLFRNIIKVFCKPDHPLVLFIDDWQWADQASLELLKTLGIGRDLNYILVVAAYRNNEIHESHPFAAVLSELNILGTPALSLEVKPLSFENVAQFVKDALPPSVIKFDGLARIVHDRTRGNPFFMHAFLEFIHDNGLLQYDPAKSAWRWSGSRKDTEAFPEDVVSLFAKRFRQYAPAKQKLLFQAASLGNVFELARLSMVSGHEQQICLELLRTEVQKGLLVPLSTDFPAQNHGELPTHVRFIHDRVQQAAYSLVPETERPAEKLAIGRILLKRLDHTALADHLFEITRHMNAGKHLLTDPAERILLLQLNVRAARKAKAASAFNAALEFHREAGELLDDRNTADKAWKKHHEETMALYLEWAETEFLEGDQPSSVQHIKTAMDHAATPLERAEAQRVLIVQYTLQAHYPDAIAAGRNGLEALGIFLPHDDYETMRDKEIRQVREHIGRKSVASFFDKPVMSHPEMSKATQLLITMGPPCYRSHQRLWSVLVPKVVNLVLKYGNMPEVGYSHTALAGLLIWVKNDFALAREFSDLASNLMTRMFQSPSDRSVFHLMIGSSARHWFHHMSRSSQDYADAYEIGSRFGNLQYAAYAFGHDMYCRFFQGTPLLRLRKEIEHSLNFSRTRRNQWAIDLLEGGCRIIDELTNETTTGSRNWERNYLHSVDSHDNIQVACIYNVLRSFMLFLSGDHQKALQYSDMADETIYSVGVQGLLPWPEHLLIRFMILASLQGSVKAKDRHLRLPEMEAILERLRVWAQHCPENYAFKLSLAEAEMARLANLHGDATVHYEHAIEEAQKGGFIQWQGVANERAARFWEELGLSMNAVIYWQQAYTCFDSWNAYYKTSLMEKRFQDRILKAFPVANDSRQAQRVKDIRDSLLTKRLELLRSREIHQEEHSKRRDAEQQAQELAQAMTRLREEVANRKILEGKYRESLTLLNATGRMARVGGWKLYTDSDRLEWSEQVYDIHEVAPDYVPSAATGIQFYHPDDVPVLVAAIDASREHGTPFDLELRLTTAKGNELWVRTTCQPESRNGKVFCLHGAFQDITERKQFELSLRKAKDDADAASRAKSMFLANMSHEIRTPINGITGMLQLMQKTDLDAEQAEYTTAALQSTRRLTQLLSDILDLSRVEAGRLELAFMPFRFADMATSISQLFEPVASQKRLQFKVTLDGDMPPILVGDMLRIQQILNNLVGNAIKFTNSGHVLLEACFIPATYGTTPRLLFSVSDTGIGISGSILDKLFESFTQAEGDHTRQFQGAGLGLAITRELVNLMHGTVYVESHPNRGTEFHVSIPCSVASADMLDAPAEMQEAPSSTLRILLAEDDKVSQLTIIRMLEKMGHMVRCAENGKMALNLLAEESFDLVFMDVQMPVMDGVEATRNIRRGAAGTDVKDIPIIAMTAYTMSGDRESFLAAGMSGYISKPVEFGELEDWLGQLR</sequence>
<name>A0A7J0BP22_9BACT</name>
<evidence type="ECO:0000256" key="3">
    <source>
        <dbReference type="ARBA" id="ARBA00022553"/>
    </source>
</evidence>
<evidence type="ECO:0000256" key="1">
    <source>
        <dbReference type="ARBA" id="ARBA00000085"/>
    </source>
</evidence>
<dbReference type="Gene3D" id="2.10.70.100">
    <property type="match status" value="1"/>
</dbReference>
<protein>
    <recommendedName>
        <fullName evidence="2">histidine kinase</fullName>
        <ecNumber evidence="2">2.7.13.3</ecNumber>
    </recommendedName>
</protein>
<evidence type="ECO:0000259" key="7">
    <source>
        <dbReference type="PROSITE" id="PS50110"/>
    </source>
</evidence>
<dbReference type="SUPFAM" id="SSF55874">
    <property type="entry name" value="ATPase domain of HSP90 chaperone/DNA topoisomerase II/histidine kinase"/>
    <property type="match status" value="1"/>
</dbReference>
<proteinExistence type="predicted"/>
<evidence type="ECO:0000259" key="6">
    <source>
        <dbReference type="PROSITE" id="PS50109"/>
    </source>
</evidence>
<dbReference type="PROSITE" id="PS50109">
    <property type="entry name" value="HIS_KIN"/>
    <property type="match status" value="1"/>
</dbReference>
<dbReference type="SMART" id="SM00448">
    <property type="entry name" value="REC"/>
    <property type="match status" value="1"/>
</dbReference>
<keyword evidence="5" id="KW-0175">Coiled coil</keyword>
<evidence type="ECO:0000313" key="9">
    <source>
        <dbReference type="EMBL" id="GFM34962.1"/>
    </source>
</evidence>
<dbReference type="InterPro" id="IPR003661">
    <property type="entry name" value="HisK_dim/P_dom"/>
</dbReference>
<dbReference type="PRINTS" id="PR00344">
    <property type="entry name" value="BCTRLSENSOR"/>
</dbReference>
<dbReference type="Gene3D" id="3.30.450.20">
    <property type="entry name" value="PAS domain"/>
    <property type="match status" value="1"/>
</dbReference>
<dbReference type="InterPro" id="IPR001610">
    <property type="entry name" value="PAC"/>
</dbReference>
<dbReference type="InterPro" id="IPR053159">
    <property type="entry name" value="Hybrid_Histidine_Kinase"/>
</dbReference>
<dbReference type="InterPro" id="IPR035965">
    <property type="entry name" value="PAS-like_dom_sf"/>
</dbReference>
<dbReference type="GO" id="GO:0000155">
    <property type="term" value="F:phosphorelay sensor kinase activity"/>
    <property type="evidence" value="ECO:0007669"/>
    <property type="project" value="InterPro"/>
</dbReference>
<dbReference type="SUPFAM" id="SSF55785">
    <property type="entry name" value="PYP-like sensor domain (PAS domain)"/>
    <property type="match status" value="1"/>
</dbReference>
<dbReference type="EMBL" id="BLVO01000016">
    <property type="protein sequence ID" value="GFM34962.1"/>
    <property type="molecule type" value="Genomic_DNA"/>
</dbReference>
<dbReference type="SUPFAM" id="SSF52540">
    <property type="entry name" value="P-loop containing nucleoside triphosphate hydrolases"/>
    <property type="match status" value="1"/>
</dbReference>
<dbReference type="CDD" id="cd16922">
    <property type="entry name" value="HATPase_EvgS-ArcB-TorS-like"/>
    <property type="match status" value="1"/>
</dbReference>
<dbReference type="InterPro" id="IPR013655">
    <property type="entry name" value="PAS_fold_3"/>
</dbReference>
<reference evidence="9 10" key="1">
    <citation type="submission" date="2020-05" db="EMBL/GenBank/DDBJ databases">
        <title>Draft genome sequence of Desulfovibrio sp. strain HN2T.</title>
        <authorList>
            <person name="Ueno A."/>
            <person name="Tamazawa S."/>
            <person name="Tamamura S."/>
            <person name="Murakami T."/>
            <person name="Kiyama T."/>
            <person name="Inomata H."/>
            <person name="Amano Y."/>
            <person name="Miyakawa K."/>
            <person name="Tamaki H."/>
            <person name="Naganuma T."/>
            <person name="Kaneko K."/>
        </authorList>
    </citation>
    <scope>NUCLEOTIDE SEQUENCE [LARGE SCALE GENOMIC DNA]</scope>
    <source>
        <strain evidence="9 10">HN2</strain>
    </source>
</reference>
<dbReference type="SMART" id="SM00086">
    <property type="entry name" value="PAC"/>
    <property type="match status" value="1"/>
</dbReference>
<dbReference type="InterPro" id="IPR036097">
    <property type="entry name" value="HisK_dim/P_sf"/>
</dbReference>
<dbReference type="InterPro" id="IPR001789">
    <property type="entry name" value="Sig_transdc_resp-reg_receiver"/>
</dbReference>
<dbReference type="Gene3D" id="3.40.50.300">
    <property type="entry name" value="P-loop containing nucleotide triphosphate hydrolases"/>
    <property type="match status" value="1"/>
</dbReference>
<comment type="caution">
    <text evidence="9">The sequence shown here is derived from an EMBL/GenBank/DDBJ whole genome shotgun (WGS) entry which is preliminary data.</text>
</comment>
<feature type="modified residue" description="4-aspartylphosphate" evidence="4">
    <location>
        <position position="1529"/>
    </location>
</feature>
<dbReference type="InterPro" id="IPR003594">
    <property type="entry name" value="HATPase_dom"/>
</dbReference>
<dbReference type="Gene3D" id="3.40.50.2300">
    <property type="match status" value="1"/>
</dbReference>
<dbReference type="Pfam" id="PF13191">
    <property type="entry name" value="AAA_16"/>
    <property type="match status" value="1"/>
</dbReference>
<dbReference type="SMART" id="SM00387">
    <property type="entry name" value="HATPase_c"/>
    <property type="match status" value="1"/>
</dbReference>
<keyword evidence="10" id="KW-1185">Reference proteome</keyword>
<dbReference type="Pfam" id="PF00512">
    <property type="entry name" value="HisKA"/>
    <property type="match status" value="1"/>
</dbReference>
<evidence type="ECO:0000256" key="2">
    <source>
        <dbReference type="ARBA" id="ARBA00012438"/>
    </source>
</evidence>
<dbReference type="SMART" id="SM00388">
    <property type="entry name" value="HisKA"/>
    <property type="match status" value="1"/>
</dbReference>
<dbReference type="PANTHER" id="PTHR43642">
    <property type="entry name" value="HYBRID SIGNAL TRANSDUCTION HISTIDINE KINASE G"/>
    <property type="match status" value="1"/>
</dbReference>
<feature type="domain" description="Response regulatory" evidence="7">
    <location>
        <begin position="1480"/>
        <end position="1599"/>
    </location>
</feature>
<dbReference type="SUPFAM" id="SSF47384">
    <property type="entry name" value="Homodimeric domain of signal transducing histidine kinase"/>
    <property type="match status" value="1"/>
</dbReference>
<organism evidence="9 10">
    <name type="scientific">Desulfovibrio subterraneus</name>
    <dbReference type="NCBI Taxonomy" id="2718620"/>
    <lineage>
        <taxon>Bacteria</taxon>
        <taxon>Pseudomonadati</taxon>
        <taxon>Thermodesulfobacteriota</taxon>
        <taxon>Desulfovibrionia</taxon>
        <taxon>Desulfovibrionales</taxon>
        <taxon>Desulfovibrionaceae</taxon>
        <taxon>Desulfovibrio</taxon>
    </lineage>
</organism>
<keyword evidence="3 4" id="KW-0597">Phosphoprotein</keyword>
<feature type="coiled-coil region" evidence="5">
    <location>
        <begin position="1053"/>
        <end position="1083"/>
    </location>
</feature>
<dbReference type="PANTHER" id="PTHR43642:SF1">
    <property type="entry name" value="HYBRID SIGNAL TRANSDUCTION HISTIDINE KINASE G"/>
    <property type="match status" value="1"/>
</dbReference>
<feature type="domain" description="Histidine kinase" evidence="6">
    <location>
        <begin position="1237"/>
        <end position="1459"/>
    </location>
</feature>
<dbReference type="InterPro" id="IPR000700">
    <property type="entry name" value="PAS-assoc_C"/>
</dbReference>
<dbReference type="PROSITE" id="PS50110">
    <property type="entry name" value="RESPONSE_REGULATORY"/>
    <property type="match status" value="1"/>
</dbReference>
<dbReference type="InterPro" id="IPR000014">
    <property type="entry name" value="PAS"/>
</dbReference>
<dbReference type="CDD" id="cd00130">
    <property type="entry name" value="PAS"/>
    <property type="match status" value="1"/>
</dbReference>
<dbReference type="Pfam" id="PF00072">
    <property type="entry name" value="Response_reg"/>
    <property type="match status" value="1"/>
</dbReference>